<dbReference type="EMBL" id="QGHC01000001">
    <property type="protein sequence ID" value="PWK92726.1"/>
    <property type="molecule type" value="Genomic_DNA"/>
</dbReference>
<evidence type="ECO:0000259" key="2">
    <source>
        <dbReference type="PROSITE" id="PS51819"/>
    </source>
</evidence>
<dbReference type="SUPFAM" id="SSF54593">
    <property type="entry name" value="Glyoxalase/Bleomycin resistance protein/Dihydroxybiphenyl dioxygenase"/>
    <property type="match status" value="1"/>
</dbReference>
<feature type="compositionally biased region" description="Basic and acidic residues" evidence="1">
    <location>
        <begin position="102"/>
        <end position="114"/>
    </location>
</feature>
<evidence type="ECO:0000313" key="4">
    <source>
        <dbReference type="Proteomes" id="UP000245812"/>
    </source>
</evidence>
<sequence>MASYKPSGYSTVSPYLIVEGAAATIDFLKRVFGAVELRRMPGDDGRLRLAEVRIGDTVVMLADPVPADWPAVAAHVHVYVPDVDAAYRKALDAGAAPVQAPARRDGEDDRRGGVRDAGGTTWWLATEVG</sequence>
<name>A0A316IJ00_9GAMM</name>
<protein>
    <submittedName>
        <fullName evidence="3">Putative glyoxalase superfamily protein PhnB</fullName>
    </submittedName>
</protein>
<dbReference type="PANTHER" id="PTHR34109:SF1">
    <property type="entry name" value="VOC DOMAIN-CONTAINING PROTEIN"/>
    <property type="match status" value="1"/>
</dbReference>
<dbReference type="OrthoDB" id="9795306at2"/>
<keyword evidence="4" id="KW-1185">Reference proteome</keyword>
<proteinExistence type="predicted"/>
<dbReference type="PROSITE" id="PS51819">
    <property type="entry name" value="VOC"/>
    <property type="match status" value="1"/>
</dbReference>
<comment type="caution">
    <text evidence="3">The sequence shown here is derived from an EMBL/GenBank/DDBJ whole genome shotgun (WGS) entry which is preliminary data.</text>
</comment>
<dbReference type="InterPro" id="IPR037523">
    <property type="entry name" value="VOC_core"/>
</dbReference>
<evidence type="ECO:0000313" key="3">
    <source>
        <dbReference type="EMBL" id="PWK92726.1"/>
    </source>
</evidence>
<dbReference type="Pfam" id="PF00903">
    <property type="entry name" value="Glyoxalase"/>
    <property type="match status" value="1"/>
</dbReference>
<dbReference type="AlphaFoldDB" id="A0A316IJ00"/>
<dbReference type="CDD" id="cd07246">
    <property type="entry name" value="VOC_like"/>
    <property type="match status" value="1"/>
</dbReference>
<dbReference type="Proteomes" id="UP000245812">
    <property type="component" value="Unassembled WGS sequence"/>
</dbReference>
<reference evidence="3 4" key="1">
    <citation type="submission" date="2018-05" db="EMBL/GenBank/DDBJ databases">
        <title>Genomic Encyclopedia of Type Strains, Phase IV (KMG-IV): sequencing the most valuable type-strain genomes for metagenomic binning, comparative biology and taxonomic classification.</title>
        <authorList>
            <person name="Goeker M."/>
        </authorList>
    </citation>
    <scope>NUCLEOTIDE SEQUENCE [LARGE SCALE GENOMIC DNA]</scope>
    <source>
        <strain evidence="3 4">DSM 14263</strain>
    </source>
</reference>
<feature type="domain" description="VOC" evidence="2">
    <location>
        <begin position="8"/>
        <end position="127"/>
    </location>
</feature>
<dbReference type="PANTHER" id="PTHR34109">
    <property type="entry name" value="BNAUNNG04460D PROTEIN-RELATED"/>
    <property type="match status" value="1"/>
</dbReference>
<feature type="region of interest" description="Disordered" evidence="1">
    <location>
        <begin position="94"/>
        <end position="117"/>
    </location>
</feature>
<dbReference type="Gene3D" id="3.30.720.120">
    <property type="match status" value="1"/>
</dbReference>
<dbReference type="InterPro" id="IPR029068">
    <property type="entry name" value="Glyas_Bleomycin-R_OHBP_Dase"/>
</dbReference>
<evidence type="ECO:0000256" key="1">
    <source>
        <dbReference type="SAM" id="MobiDB-lite"/>
    </source>
</evidence>
<gene>
    <name evidence="3" type="ORF">C7456_10158</name>
</gene>
<dbReference type="Gene3D" id="3.30.720.110">
    <property type="match status" value="1"/>
</dbReference>
<accession>A0A316IJ00</accession>
<organism evidence="3 4">
    <name type="scientific">Fulvimonas soli</name>
    <dbReference type="NCBI Taxonomy" id="155197"/>
    <lineage>
        <taxon>Bacteria</taxon>
        <taxon>Pseudomonadati</taxon>
        <taxon>Pseudomonadota</taxon>
        <taxon>Gammaproteobacteria</taxon>
        <taxon>Lysobacterales</taxon>
        <taxon>Rhodanobacteraceae</taxon>
        <taxon>Fulvimonas</taxon>
    </lineage>
</organism>
<dbReference type="InterPro" id="IPR004360">
    <property type="entry name" value="Glyas_Fos-R_dOase_dom"/>
</dbReference>
<dbReference type="RefSeq" id="WP_109721786.1">
    <property type="nucleotide sequence ID" value="NZ_MSZV01000076.1"/>
</dbReference>